<dbReference type="Pfam" id="PF08448">
    <property type="entry name" value="PAS_4"/>
    <property type="match status" value="1"/>
</dbReference>
<name>A0A150P4Q7_SORCE</name>
<feature type="domain" description="STAS" evidence="4">
    <location>
        <begin position="237"/>
        <end position="348"/>
    </location>
</feature>
<gene>
    <name evidence="5" type="ORF">BE08_16865</name>
</gene>
<evidence type="ECO:0000256" key="1">
    <source>
        <dbReference type="ARBA" id="ARBA00022553"/>
    </source>
</evidence>
<dbReference type="SUPFAM" id="SSF55785">
    <property type="entry name" value="PYP-like sensor domain (PAS domain)"/>
    <property type="match status" value="2"/>
</dbReference>
<protein>
    <recommendedName>
        <fullName evidence="7">Anti-anti-sigma factor</fullName>
    </recommendedName>
</protein>
<dbReference type="PROSITE" id="PS50801">
    <property type="entry name" value="STAS"/>
    <property type="match status" value="1"/>
</dbReference>
<dbReference type="InterPro" id="IPR036513">
    <property type="entry name" value="STAS_dom_sf"/>
</dbReference>
<proteinExistence type="predicted"/>
<feature type="domain" description="PAC" evidence="3">
    <location>
        <begin position="159"/>
        <end position="221"/>
    </location>
</feature>
<dbReference type="SUPFAM" id="SSF52091">
    <property type="entry name" value="SpoIIaa-like"/>
    <property type="match status" value="1"/>
</dbReference>
<comment type="caution">
    <text evidence="5">The sequence shown here is derived from an EMBL/GenBank/DDBJ whole genome shotgun (WGS) entry which is preliminary data.</text>
</comment>
<dbReference type="InterPro" id="IPR035965">
    <property type="entry name" value="PAS-like_dom_sf"/>
</dbReference>
<dbReference type="PANTHER" id="PTHR33745">
    <property type="entry name" value="RSBT ANTAGONIST PROTEIN RSBS-RELATED"/>
    <property type="match status" value="1"/>
</dbReference>
<reference evidence="5 6" key="1">
    <citation type="submission" date="2014-02" db="EMBL/GenBank/DDBJ databases">
        <title>The small core and large imbalanced accessory genome model reveals a collaborative survival strategy of Sorangium cellulosum strains in nature.</title>
        <authorList>
            <person name="Han K."/>
            <person name="Peng R."/>
            <person name="Blom J."/>
            <person name="Li Y.-Z."/>
        </authorList>
    </citation>
    <scope>NUCLEOTIDE SEQUENCE [LARGE SCALE GENOMIC DNA]</scope>
    <source>
        <strain evidence="5 6">So0157-25</strain>
    </source>
</reference>
<dbReference type="PANTHER" id="PTHR33745:SF3">
    <property type="entry name" value="RSBT CO-ANTAGONIST PROTEIN RSBRC"/>
    <property type="match status" value="1"/>
</dbReference>
<dbReference type="Pfam" id="PF01740">
    <property type="entry name" value="STAS"/>
    <property type="match status" value="1"/>
</dbReference>
<evidence type="ECO:0000259" key="4">
    <source>
        <dbReference type="PROSITE" id="PS50801"/>
    </source>
</evidence>
<dbReference type="Proteomes" id="UP000075420">
    <property type="component" value="Unassembled WGS sequence"/>
</dbReference>
<evidence type="ECO:0000313" key="6">
    <source>
        <dbReference type="Proteomes" id="UP000075420"/>
    </source>
</evidence>
<sequence>MVFIADAGGALLRTSRALTRAMSPEVLDGGARPGLCALVHPEDSRSFDEAWGRLRAAAEPMDIVLRLKAADGSFRCFQCTARWVPEKNEAVGSLRDVEERIKSEIQLKLLRAINDHLPVCLWAIDRQGVFVLHDGKGLQSAGLKPGQFIGLNMFELYPPEGTAELRKALDGKMSYFVNEIEGVHWEAWYLPILNDRGEVTHVAGVTLDITPAKRTEQELRAKLDLIERQRQVIRSLSTPIIQVWDRVLTLPLVGMFDSARAADVMEGVLREVVRTQARYTILDLTGIEAMDTETADHLLKLTAAIKLLGAEGIITGIHPAIAQTIVGLGVDLTSIETRSTLRQGLEYCIRRMGRELR</sequence>
<dbReference type="NCBIfam" id="TIGR00229">
    <property type="entry name" value="sensory_box"/>
    <property type="match status" value="1"/>
</dbReference>
<organism evidence="5 6">
    <name type="scientific">Sorangium cellulosum</name>
    <name type="common">Polyangium cellulosum</name>
    <dbReference type="NCBI Taxonomy" id="56"/>
    <lineage>
        <taxon>Bacteria</taxon>
        <taxon>Pseudomonadati</taxon>
        <taxon>Myxococcota</taxon>
        <taxon>Polyangia</taxon>
        <taxon>Polyangiales</taxon>
        <taxon>Polyangiaceae</taxon>
        <taxon>Sorangium</taxon>
    </lineage>
</organism>
<dbReference type="InterPro" id="IPR002645">
    <property type="entry name" value="STAS_dom"/>
</dbReference>
<evidence type="ECO:0000259" key="2">
    <source>
        <dbReference type="PROSITE" id="PS50112"/>
    </source>
</evidence>
<dbReference type="EMBL" id="JELY01003117">
    <property type="protein sequence ID" value="KYF50683.1"/>
    <property type="molecule type" value="Genomic_DNA"/>
</dbReference>
<dbReference type="CDD" id="cd07041">
    <property type="entry name" value="STAS_RsbR_RsbS_like"/>
    <property type="match status" value="1"/>
</dbReference>
<dbReference type="PROSITE" id="PS50112">
    <property type="entry name" value="PAS"/>
    <property type="match status" value="1"/>
</dbReference>
<dbReference type="Gene3D" id="3.30.750.24">
    <property type="entry name" value="STAS domain"/>
    <property type="match status" value="1"/>
</dbReference>
<dbReference type="PROSITE" id="PS50113">
    <property type="entry name" value="PAC"/>
    <property type="match status" value="1"/>
</dbReference>
<dbReference type="InterPro" id="IPR000014">
    <property type="entry name" value="PAS"/>
</dbReference>
<evidence type="ECO:0000259" key="3">
    <source>
        <dbReference type="PROSITE" id="PS50113"/>
    </source>
</evidence>
<dbReference type="InterPro" id="IPR051932">
    <property type="entry name" value="Bact_StressResp_Reg"/>
</dbReference>
<feature type="domain" description="PAS" evidence="2">
    <location>
        <begin position="106"/>
        <end position="170"/>
    </location>
</feature>
<keyword evidence="1" id="KW-0597">Phosphoprotein</keyword>
<evidence type="ECO:0000313" key="5">
    <source>
        <dbReference type="EMBL" id="KYF50683.1"/>
    </source>
</evidence>
<accession>A0A150P4Q7</accession>
<dbReference type="InterPro" id="IPR000700">
    <property type="entry name" value="PAS-assoc_C"/>
</dbReference>
<evidence type="ECO:0008006" key="7">
    <source>
        <dbReference type="Google" id="ProtNLM"/>
    </source>
</evidence>
<dbReference type="Gene3D" id="3.30.450.20">
    <property type="entry name" value="PAS domain"/>
    <property type="match status" value="2"/>
</dbReference>
<dbReference type="AlphaFoldDB" id="A0A150P4Q7"/>
<dbReference type="InterPro" id="IPR013656">
    <property type="entry name" value="PAS_4"/>
</dbReference>